<proteinExistence type="predicted"/>
<dbReference type="Proteomes" id="UP001057375">
    <property type="component" value="Unassembled WGS sequence"/>
</dbReference>
<reference evidence="2" key="1">
    <citation type="submission" date="2022-03" db="EMBL/GenBank/DDBJ databases">
        <title>Draft genome sequence of Aduncisulcus paluster, a free-living microaerophilic Fornicata.</title>
        <authorList>
            <person name="Yuyama I."/>
            <person name="Kume K."/>
            <person name="Tamura T."/>
            <person name="Inagaki Y."/>
            <person name="Hashimoto T."/>
        </authorList>
    </citation>
    <scope>NUCLEOTIDE SEQUENCE</scope>
    <source>
        <strain evidence="2">NY0171</strain>
    </source>
</reference>
<evidence type="ECO:0000313" key="2">
    <source>
        <dbReference type="EMBL" id="GKT34349.1"/>
    </source>
</evidence>
<keyword evidence="3" id="KW-1185">Reference proteome</keyword>
<accession>A0ABQ5KSG4</accession>
<feature type="compositionally biased region" description="Acidic residues" evidence="1">
    <location>
        <begin position="46"/>
        <end position="56"/>
    </location>
</feature>
<protein>
    <recommendedName>
        <fullName evidence="4">DUF659 domain-containing protein</fullName>
    </recommendedName>
</protein>
<evidence type="ECO:0000256" key="1">
    <source>
        <dbReference type="SAM" id="MobiDB-lite"/>
    </source>
</evidence>
<gene>
    <name evidence="2" type="ORF">ADUPG1_007717</name>
</gene>
<evidence type="ECO:0008006" key="4">
    <source>
        <dbReference type="Google" id="ProtNLM"/>
    </source>
</evidence>
<name>A0ABQ5KSG4_9EUKA</name>
<comment type="caution">
    <text evidence="2">The sequence shown here is derived from an EMBL/GenBank/DDBJ whole genome shotgun (WGS) entry which is preliminary data.</text>
</comment>
<feature type="region of interest" description="Disordered" evidence="1">
    <location>
        <begin position="40"/>
        <end position="59"/>
    </location>
</feature>
<evidence type="ECO:0000313" key="3">
    <source>
        <dbReference type="Proteomes" id="UP001057375"/>
    </source>
</evidence>
<dbReference type="EMBL" id="BQXS01010798">
    <property type="protein sequence ID" value="GKT34349.1"/>
    <property type="molecule type" value="Genomic_DNA"/>
</dbReference>
<sequence>MVMLKSSNIYLALDYVDLEMIQRDLEKARLAQIETIQTSRENLQKDEEEEDEEEESMSNSIVINRSSCLDDITVPREEMVKAIIKILNKHNIQKCHISAIITDREKIMVSIANQLLSEGYGFVVTHCSVHIVNIIIREYLQDMSSC</sequence>
<organism evidence="2 3">
    <name type="scientific">Aduncisulcus paluster</name>
    <dbReference type="NCBI Taxonomy" id="2918883"/>
    <lineage>
        <taxon>Eukaryota</taxon>
        <taxon>Metamonada</taxon>
        <taxon>Carpediemonas-like organisms</taxon>
        <taxon>Aduncisulcus</taxon>
    </lineage>
</organism>